<feature type="region of interest" description="Disordered" evidence="2">
    <location>
        <begin position="405"/>
        <end position="430"/>
    </location>
</feature>
<dbReference type="InterPro" id="IPR008965">
    <property type="entry name" value="CBM2/CBM3_carb-bd_dom_sf"/>
</dbReference>
<dbReference type="SUPFAM" id="SSF49464">
    <property type="entry name" value="Carboxypeptidase regulatory domain-like"/>
    <property type="match status" value="1"/>
</dbReference>
<evidence type="ECO:0000256" key="2">
    <source>
        <dbReference type="SAM" id="MobiDB-lite"/>
    </source>
</evidence>
<dbReference type="Pfam" id="PF13620">
    <property type="entry name" value="CarboxypepD_reg"/>
    <property type="match status" value="1"/>
</dbReference>
<comment type="caution">
    <text evidence="6">The sequence shown here is derived from an EMBL/GenBank/DDBJ whole genome shotgun (WGS) entry which is preliminary data.</text>
</comment>
<keyword evidence="3" id="KW-0472">Membrane</keyword>
<feature type="signal peptide" evidence="4">
    <location>
        <begin position="1"/>
        <end position="31"/>
    </location>
</feature>
<proteinExistence type="predicted"/>
<reference evidence="6" key="1">
    <citation type="submission" date="2020-04" db="EMBL/GenBank/DDBJ databases">
        <authorList>
            <person name="Zhang T."/>
        </authorList>
    </citation>
    <scope>NUCLEOTIDE SEQUENCE</scope>
    <source>
        <strain evidence="6">HKST-UBA13</strain>
    </source>
</reference>
<dbReference type="Gene3D" id="2.60.40.1120">
    <property type="entry name" value="Carboxypeptidase-like, regulatory domain"/>
    <property type="match status" value="1"/>
</dbReference>
<keyword evidence="1 4" id="KW-0732">Signal</keyword>
<dbReference type="Proteomes" id="UP000775877">
    <property type="component" value="Unassembled WGS sequence"/>
</dbReference>
<accession>A0A955L1W6</accession>
<feature type="non-terminal residue" evidence="6">
    <location>
        <position position="650"/>
    </location>
</feature>
<dbReference type="GO" id="GO:0030246">
    <property type="term" value="F:carbohydrate binding"/>
    <property type="evidence" value="ECO:0007669"/>
    <property type="project" value="InterPro"/>
</dbReference>
<dbReference type="SUPFAM" id="SSF49384">
    <property type="entry name" value="Carbohydrate-binding domain"/>
    <property type="match status" value="1"/>
</dbReference>
<dbReference type="Gene3D" id="2.60.40.680">
    <property type="match status" value="1"/>
</dbReference>
<keyword evidence="6" id="KW-0645">Protease</keyword>
<reference evidence="6" key="2">
    <citation type="journal article" date="2021" name="Microbiome">
        <title>Successional dynamics and alternative stable states in a saline activated sludge microbial community over 9 years.</title>
        <authorList>
            <person name="Wang Y."/>
            <person name="Ye J."/>
            <person name="Ju F."/>
            <person name="Liu L."/>
            <person name="Boyd J.A."/>
            <person name="Deng Y."/>
            <person name="Parks D.H."/>
            <person name="Jiang X."/>
            <person name="Yin X."/>
            <person name="Woodcroft B.J."/>
            <person name="Tyson G.W."/>
            <person name="Hugenholtz P."/>
            <person name="Polz M.F."/>
            <person name="Zhang T."/>
        </authorList>
    </citation>
    <scope>NUCLEOTIDE SEQUENCE</scope>
    <source>
        <strain evidence="6">HKST-UBA13</strain>
    </source>
</reference>
<dbReference type="AlphaFoldDB" id="A0A955L1W6"/>
<sequence>MQSVINLLKRILIFLLSFLALTFLYSTNVQAASFKFNPATKSFEKTCQRSISIDVNPEGEVSNAAEIEVTYDPNVITIIDQNPNISGIQVTPGNAFETYFYNNVNTTTGTIKLAGASFFSTLSTNKTFATITFTSSASATTTNFDIRFDHIGATTDSNIADALTSNDLLSSVTNGSYTFINGPCEADTTAPQVVFQSPTNGATGVALTSNVTLQITDDLSGVDLDSLRFIISGVSYQVSDTEVTYTGNANNYNFTINPADDFPTDQASTVVVTGNDISGNSFSKQIIFNIPQAQPVTTDTDEPVVGFISPINLDTNISVNDNIIITLGDDGSGVDLSTVIFYVNGQQVTVSTPGVQVAGNQNSYTITIPGTGRILANQVNFLRVVGSDFDGNSFDRQIVFNIPTQTQCPTDNTNNQNPDTTTDNPDNTNTEVPDIVNDPVYQDLLNDFQNNPDQLQEQVKNCYGQEIEINEVPSIVSEVLKSQNLLKGTVLENSVVDSIAQETSTSGLAALFAIILLSLNILPIFSLLAAVPGLGAKLFGVVLGKESSSPWGVVTSGVDNKPISFAVCQIFTQGSQFKITQTISDLEGRYGFILSPGQYRLEVKQSGYKEFKKDITINEGEESFIYDIKLVPTTQSDEYKTNIISETLKA</sequence>
<feature type="transmembrane region" description="Helical" evidence="3">
    <location>
        <begin position="508"/>
        <end position="531"/>
    </location>
</feature>
<feature type="chain" id="PRO_5037585636" evidence="4">
    <location>
        <begin position="32"/>
        <end position="650"/>
    </location>
</feature>
<evidence type="ECO:0000256" key="1">
    <source>
        <dbReference type="ARBA" id="ARBA00022729"/>
    </source>
</evidence>
<evidence type="ECO:0000313" key="6">
    <source>
        <dbReference type="EMBL" id="MCA9381369.1"/>
    </source>
</evidence>
<dbReference type="Pfam" id="PF13205">
    <property type="entry name" value="Big_5"/>
    <property type="match status" value="1"/>
</dbReference>
<protein>
    <submittedName>
        <fullName evidence="6">Carboxypeptidase regulatory-like domain-containing protein</fullName>
    </submittedName>
</protein>
<evidence type="ECO:0000256" key="3">
    <source>
        <dbReference type="SAM" id="Phobius"/>
    </source>
</evidence>
<dbReference type="InterPro" id="IPR032812">
    <property type="entry name" value="SbsA_Ig"/>
</dbReference>
<keyword evidence="3" id="KW-0812">Transmembrane</keyword>
<evidence type="ECO:0000259" key="5">
    <source>
        <dbReference type="Pfam" id="PF13205"/>
    </source>
</evidence>
<evidence type="ECO:0000256" key="4">
    <source>
        <dbReference type="SAM" id="SignalP"/>
    </source>
</evidence>
<name>A0A955L1W6_9BACT</name>
<dbReference type="GO" id="GO:0004180">
    <property type="term" value="F:carboxypeptidase activity"/>
    <property type="evidence" value="ECO:0007669"/>
    <property type="project" value="UniProtKB-KW"/>
</dbReference>
<dbReference type="EMBL" id="JAGQLJ010000089">
    <property type="protein sequence ID" value="MCA9381369.1"/>
    <property type="molecule type" value="Genomic_DNA"/>
</dbReference>
<keyword evidence="6" id="KW-0378">Hydrolase</keyword>
<feature type="domain" description="SbsA Ig-like" evidence="5">
    <location>
        <begin position="187"/>
        <end position="283"/>
    </location>
</feature>
<keyword evidence="6" id="KW-0121">Carboxypeptidase</keyword>
<evidence type="ECO:0000313" key="7">
    <source>
        <dbReference type="Proteomes" id="UP000775877"/>
    </source>
</evidence>
<organism evidence="6 7">
    <name type="scientific">Candidatus Dojkabacteria bacterium</name>
    <dbReference type="NCBI Taxonomy" id="2099670"/>
    <lineage>
        <taxon>Bacteria</taxon>
        <taxon>Candidatus Dojkabacteria</taxon>
    </lineage>
</organism>
<gene>
    <name evidence="6" type="ORF">KC678_03830</name>
</gene>
<dbReference type="InterPro" id="IPR008969">
    <property type="entry name" value="CarboxyPept-like_regulatory"/>
</dbReference>
<keyword evidence="3" id="KW-1133">Transmembrane helix</keyword>